<dbReference type="Pfam" id="PF10150">
    <property type="entry name" value="RNase_E_G"/>
    <property type="match status" value="1"/>
</dbReference>
<keyword evidence="3 15" id="KW-0963">Cytoplasm</keyword>
<dbReference type="KEGG" id="amim:MIM_c24040"/>
<evidence type="ECO:0000313" key="19">
    <source>
        <dbReference type="Proteomes" id="UP000019095"/>
    </source>
</evidence>
<dbReference type="InterPro" id="IPR019307">
    <property type="entry name" value="RNA-bd_AU-1/RNase_E/G"/>
</dbReference>
<dbReference type="GO" id="GO:0008270">
    <property type="term" value="F:zinc ion binding"/>
    <property type="evidence" value="ECO:0007669"/>
    <property type="project" value="UniProtKB-UniRule"/>
</dbReference>
<evidence type="ECO:0000256" key="10">
    <source>
        <dbReference type="ARBA" id="ARBA00022759"/>
    </source>
</evidence>
<accession>W0PHP7</accession>
<dbReference type="GO" id="GO:0019843">
    <property type="term" value="F:rRNA binding"/>
    <property type="evidence" value="ECO:0007669"/>
    <property type="project" value="UniProtKB-KW"/>
</dbReference>
<dbReference type="Proteomes" id="UP000019095">
    <property type="component" value="Chromosome"/>
</dbReference>
<dbReference type="Pfam" id="PF20833">
    <property type="entry name" value="RNase_E_G_Thio"/>
    <property type="match status" value="1"/>
</dbReference>
<comment type="cofactor">
    <cofactor evidence="15">
        <name>Mg(2+)</name>
        <dbReference type="ChEBI" id="CHEBI:18420"/>
    </cofactor>
    <text evidence="15">Binds 1 Mg(2+) ion per subunit.</text>
</comment>
<keyword evidence="10 15" id="KW-0255">Endonuclease</keyword>
<comment type="similarity">
    <text evidence="15">Belongs to the RNase E/G family. RNase E subfamily.</text>
</comment>
<dbReference type="SMART" id="SM00316">
    <property type="entry name" value="S1"/>
    <property type="match status" value="1"/>
</dbReference>
<evidence type="ECO:0000256" key="15">
    <source>
        <dbReference type="HAMAP-Rule" id="MF_00970"/>
    </source>
</evidence>
<dbReference type="GO" id="GO:0008995">
    <property type="term" value="F:ribonuclease E activity"/>
    <property type="evidence" value="ECO:0007669"/>
    <property type="project" value="UniProtKB-EC"/>
</dbReference>
<feature type="binding site" evidence="15">
    <location>
        <position position="344"/>
    </location>
    <ligand>
        <name>Mg(2+)</name>
        <dbReference type="ChEBI" id="CHEBI:18420"/>
        <note>catalytic</note>
    </ligand>
</feature>
<evidence type="ECO:0000256" key="7">
    <source>
        <dbReference type="ARBA" id="ARBA00022722"/>
    </source>
</evidence>
<evidence type="ECO:0000256" key="16">
    <source>
        <dbReference type="SAM" id="MobiDB-lite"/>
    </source>
</evidence>
<organism evidence="18 19">
    <name type="scientific">Advenella mimigardefordensis (strain DSM 17166 / LMG 22922 / DPN7)</name>
    <dbReference type="NCBI Taxonomy" id="1247726"/>
    <lineage>
        <taxon>Bacteria</taxon>
        <taxon>Pseudomonadati</taxon>
        <taxon>Pseudomonadota</taxon>
        <taxon>Betaproteobacteria</taxon>
        <taxon>Burkholderiales</taxon>
        <taxon>Alcaligenaceae</taxon>
    </lineage>
</organism>
<keyword evidence="11 15" id="KW-0378">Hydrolase</keyword>
<feature type="compositionally biased region" description="Acidic residues" evidence="16">
    <location>
        <begin position="743"/>
        <end position="763"/>
    </location>
</feature>
<feature type="compositionally biased region" description="Basic and acidic residues" evidence="16">
    <location>
        <begin position="581"/>
        <end position="592"/>
    </location>
</feature>
<evidence type="ECO:0000256" key="4">
    <source>
        <dbReference type="ARBA" id="ARBA00022519"/>
    </source>
</evidence>
<dbReference type="Gene3D" id="3.40.1260.20">
    <property type="entry name" value="Ribonuclease E, catalytic domain"/>
    <property type="match status" value="1"/>
</dbReference>
<dbReference type="GO" id="GO:0000049">
    <property type="term" value="F:tRNA binding"/>
    <property type="evidence" value="ECO:0007669"/>
    <property type="project" value="UniProtKB-KW"/>
</dbReference>
<evidence type="ECO:0000256" key="2">
    <source>
        <dbReference type="ARBA" id="ARBA00022475"/>
    </source>
</evidence>
<comment type="catalytic activity">
    <reaction evidence="15">
        <text>Endonucleolytic cleavage of single-stranded RNA in A- and U-rich regions.</text>
        <dbReference type="EC" id="3.1.26.12"/>
    </reaction>
</comment>
<evidence type="ECO:0000256" key="12">
    <source>
        <dbReference type="ARBA" id="ARBA00022842"/>
    </source>
</evidence>
<evidence type="ECO:0000256" key="11">
    <source>
        <dbReference type="ARBA" id="ARBA00022801"/>
    </source>
</evidence>
<evidence type="ECO:0000256" key="8">
    <source>
        <dbReference type="ARBA" id="ARBA00022723"/>
    </source>
</evidence>
<dbReference type="PATRIC" id="fig|1247726.3.peg.2642"/>
<dbReference type="OrthoDB" id="9804278at2"/>
<evidence type="ECO:0000259" key="17">
    <source>
        <dbReference type="PROSITE" id="PS50126"/>
    </source>
</evidence>
<feature type="compositionally biased region" description="Polar residues" evidence="16">
    <location>
        <begin position="593"/>
        <end position="603"/>
    </location>
</feature>
<dbReference type="AlphaFoldDB" id="W0PHP7"/>
<dbReference type="Pfam" id="PF00575">
    <property type="entry name" value="S1"/>
    <property type="match status" value="1"/>
</dbReference>
<evidence type="ECO:0000256" key="5">
    <source>
        <dbReference type="ARBA" id="ARBA00022552"/>
    </source>
</evidence>
<dbReference type="EC" id="3.1.26.12" evidence="15"/>
<dbReference type="InterPro" id="IPR004659">
    <property type="entry name" value="RNase_E/G"/>
</dbReference>
<dbReference type="GO" id="GO:0009898">
    <property type="term" value="C:cytoplasmic side of plasma membrane"/>
    <property type="evidence" value="ECO:0007669"/>
    <property type="project" value="UniProtKB-UniRule"/>
</dbReference>
<dbReference type="GO" id="GO:0008033">
    <property type="term" value="P:tRNA processing"/>
    <property type="evidence" value="ECO:0007669"/>
    <property type="project" value="UniProtKB-UniRule"/>
</dbReference>
<sequence>MKRMLFNATHQEELRVAIVDGQKLIDIDIETAGREQRKGSIYKGVITRIEPGLEACFVNYGHDRHGFLPFKEVVRSYFKEGVDVRNARIQDALYEGQELIIQVEKEERGNKGAALTTFISLAGRYLVLMPNNPRGGGVSRRIEGEDRQELRDAMEQLDLPSGMSIIARTAGIGRSVPELQWDLKYLLQLWTAIDAAAKDYPAPVLIYQESSLVIRAIRDYFSPDIAEILIDTEAITQQATAFMQDVMPDNVNRVKRYQDDIPLFSRFQIEHQIETAYSRTVQLPSGGSVVIDHTEALVAIDVNSARSTRGADIEETAMRTNLEAAEEVARQLRLRDLGGLIVIDFIDMEDNKNQRAVEQKLRDALHVDRARVQMGKISRFGLMELSRQRLRPALNEGSHITCPRCNGTGVIRDVESSALNVLRLLQEEAMKENTAALHAQVPVEVATFLMNEKRADIVKLESRLRVNLVLIPNKHFETPHHHIERIRYDDSRLDDPKTSIDLIEAPETTVTWESTKEKSEHNERPEALVKGISPDQPAPSAIKPQVAAQPQVSAAAPSLGGMFQKILSWLAGPKVATPAEPQKDESATEKTGTRNARSGSRNAASGERGERGGRNRRGDKRTSAKSDEDGENRRNPRGRQRKQDDSDNQDSVADSKTPASAQAQANTATEDGGGRSRNRRGRGRNRRNSGDEAEVTAATAVTTDNTEQVQTAASAQAETAPAPRRSRQASTETAARPTPLEQDLIDDDSEEENDRTTEGEDTQTGEAEPRRRRRRSRRGRRQNDSVETADTEKASFVPNEVLLATGSGVAAQATEAAAEAADNVAVTTPAQSNSVSDNTATPAQTDLSTKAPAAAAAEEAPATAAPAADHPAAALAEQAPVVSESVAETTAVETASVETTPVETAKPVEAATPAESVETATPAVSAETDAAPIAAAGNVAATRTPAESAEKTVAQADAPVEQAEPQPVTVAEEAAASAEETAAGAQEPTTAVAAPASAPTPAPAPAPVVAEPVAANKEVLKEIVSGVGMEWVETRPGLTEEALMAPPPKPAGRPRKARAQVQAEPLEIVETSKE</sequence>
<dbReference type="SUPFAM" id="SSF50249">
    <property type="entry name" value="Nucleic acid-binding proteins"/>
    <property type="match status" value="1"/>
</dbReference>
<comment type="subcellular location">
    <subcellularLocation>
        <location evidence="15">Cytoplasm</location>
    </subcellularLocation>
    <subcellularLocation>
        <location evidence="15">Cell inner membrane</location>
        <topology evidence="15">Peripheral membrane protein</topology>
        <orientation evidence="15">Cytoplasmic side</orientation>
    </subcellularLocation>
</comment>
<feature type="compositionally biased region" description="Basic residues" evidence="16">
    <location>
        <begin position="770"/>
        <end position="780"/>
    </location>
</feature>
<gene>
    <name evidence="15" type="primary">rne</name>
    <name evidence="18" type="ORF">MIM_c24040</name>
</gene>
<proteinExistence type="inferred from homology"/>
<dbReference type="HOGENOM" id="CLU_003468_3_3_4"/>
<keyword evidence="15" id="KW-0862">Zinc</keyword>
<feature type="compositionally biased region" description="Low complexity" evidence="16">
    <location>
        <begin position="695"/>
        <end position="723"/>
    </location>
</feature>
<keyword evidence="4 15" id="KW-0997">Cell inner membrane</keyword>
<dbReference type="PROSITE" id="PS50126">
    <property type="entry name" value="S1"/>
    <property type="match status" value="1"/>
</dbReference>
<reference evidence="18 19" key="1">
    <citation type="journal article" date="2014" name="Microbiology">
        <title>Unravelling the complete genome sequence of Advenella mimigardefordensis strain DPN7T and novel insights in the catabolism of the xenobiotic polythioester precursor 3,3'-dithiodipropionate.</title>
        <authorList>
            <person name="Wubbeler J.H."/>
            <person name="Hiessl S."/>
            <person name="Schuldes J."/>
            <person name="Thurmer A."/>
            <person name="Daniel R."/>
            <person name="Steinbuchel A."/>
        </authorList>
    </citation>
    <scope>NUCLEOTIDE SEQUENCE [LARGE SCALE GENOMIC DNA]</scope>
    <source>
        <strain evidence="19">DSM 17166 / LMG 22922 / DPN7</strain>
    </source>
</reference>
<evidence type="ECO:0000256" key="14">
    <source>
        <dbReference type="ARBA" id="ARBA00023136"/>
    </source>
</evidence>
<feature type="binding site" evidence="15">
    <location>
        <position position="405"/>
    </location>
    <ligand>
        <name>Zn(2+)</name>
        <dbReference type="ChEBI" id="CHEBI:29105"/>
        <note>ligand shared between dimeric partners</note>
    </ligand>
</feature>
<dbReference type="InterPro" id="IPR012340">
    <property type="entry name" value="NA-bd_OB-fold"/>
</dbReference>
<name>W0PHP7_ADVMD</name>
<keyword evidence="19" id="KW-1185">Reference proteome</keyword>
<comment type="subunit">
    <text evidence="15">Homotetramer formed by a dimer of dimers.</text>
</comment>
<feature type="compositionally biased region" description="Polar residues" evidence="16">
    <location>
        <begin position="829"/>
        <end position="848"/>
    </location>
</feature>
<keyword evidence="2 15" id="KW-1003">Cell membrane</keyword>
<dbReference type="PANTHER" id="PTHR30001:SF1">
    <property type="entry name" value="RIBONUCLEASE E_G-LIKE PROTEIN, CHLOROPLASTIC"/>
    <property type="match status" value="1"/>
</dbReference>
<feature type="region of interest" description="Disordered" evidence="16">
    <location>
        <begin position="939"/>
        <end position="1007"/>
    </location>
</feature>
<feature type="compositionally biased region" description="Low complexity" evidence="16">
    <location>
        <begin position="971"/>
        <end position="997"/>
    </location>
</feature>
<comment type="function">
    <text evidence="15">Endoribonuclease that plays a central role in RNA processing and decay. Required for the maturation of 5S and 16S rRNAs and the majority of tRNAs. Also involved in the degradation of most mRNAs.</text>
</comment>
<feature type="region of interest" description="Disordered" evidence="16">
    <location>
        <begin position="1038"/>
        <end position="1074"/>
    </location>
</feature>
<evidence type="ECO:0000256" key="3">
    <source>
        <dbReference type="ARBA" id="ARBA00022490"/>
    </source>
</evidence>
<feature type="domain" description="S1 motif" evidence="17">
    <location>
        <begin position="39"/>
        <end position="118"/>
    </location>
</feature>
<keyword evidence="7 15" id="KW-0540">Nuclease</keyword>
<keyword evidence="12 15" id="KW-0460">Magnesium</keyword>
<dbReference type="GO" id="GO:0006364">
    <property type="term" value="P:rRNA processing"/>
    <property type="evidence" value="ECO:0007669"/>
    <property type="project" value="UniProtKB-UniRule"/>
</dbReference>
<feature type="binding site" evidence="15">
    <location>
        <position position="402"/>
    </location>
    <ligand>
        <name>Zn(2+)</name>
        <dbReference type="ChEBI" id="CHEBI:29105"/>
        <note>ligand shared between dimeric partners</note>
    </ligand>
</feature>
<feature type="region of interest" description="Disordered" evidence="16">
    <location>
        <begin position="811"/>
        <end position="923"/>
    </location>
</feature>
<keyword evidence="15" id="KW-0820">tRNA-binding</keyword>
<feature type="compositionally biased region" description="Basic residues" evidence="16">
    <location>
        <begin position="676"/>
        <end position="687"/>
    </location>
</feature>
<keyword evidence="9 15" id="KW-0699">rRNA-binding</keyword>
<comment type="cofactor">
    <cofactor evidence="15">
        <name>Zn(2+)</name>
        <dbReference type="ChEBI" id="CHEBI:29105"/>
    </cofactor>
    <text evidence="15">Binds 2 Zn(2+) ions per homotetramer.</text>
</comment>
<keyword evidence="8 15" id="KW-0479">Metal-binding</keyword>
<evidence type="ECO:0000256" key="1">
    <source>
        <dbReference type="ARBA" id="ARBA00005663"/>
    </source>
</evidence>
<feature type="compositionally biased region" description="Basic and acidic residues" evidence="16">
    <location>
        <begin position="620"/>
        <end position="634"/>
    </location>
</feature>
<dbReference type="eggNOG" id="COG1530">
    <property type="taxonomic scope" value="Bacteria"/>
</dbReference>
<evidence type="ECO:0000313" key="18">
    <source>
        <dbReference type="EMBL" id="AHG64478.1"/>
    </source>
</evidence>
<dbReference type="CDD" id="cd04453">
    <property type="entry name" value="S1_RNase_E"/>
    <property type="match status" value="1"/>
</dbReference>
<feature type="binding site" evidence="15">
    <location>
        <position position="301"/>
    </location>
    <ligand>
        <name>Mg(2+)</name>
        <dbReference type="ChEBI" id="CHEBI:18420"/>
        <note>catalytic</note>
    </ligand>
</feature>
<comment type="similarity">
    <text evidence="1">Belongs to the RNase E/G family. RNase G subfamily.</text>
</comment>
<keyword evidence="6 15" id="KW-0819">tRNA processing</keyword>
<keyword evidence="14 15" id="KW-0472">Membrane</keyword>
<dbReference type="EMBL" id="CP003915">
    <property type="protein sequence ID" value="AHG64478.1"/>
    <property type="molecule type" value="Genomic_DNA"/>
</dbReference>
<dbReference type="InterPro" id="IPR028878">
    <property type="entry name" value="RNase_E"/>
</dbReference>
<dbReference type="NCBIfam" id="TIGR00757">
    <property type="entry name" value="RNaseEG"/>
    <property type="match status" value="1"/>
</dbReference>
<dbReference type="PANTHER" id="PTHR30001">
    <property type="entry name" value="RIBONUCLEASE"/>
    <property type="match status" value="1"/>
</dbReference>
<feature type="compositionally biased region" description="Low complexity" evidence="16">
    <location>
        <begin position="851"/>
        <end position="905"/>
    </location>
</feature>
<dbReference type="HAMAP" id="MF_00970">
    <property type="entry name" value="RNase_E"/>
    <property type="match status" value="1"/>
</dbReference>
<evidence type="ECO:0000256" key="13">
    <source>
        <dbReference type="ARBA" id="ARBA00022884"/>
    </source>
</evidence>
<keyword evidence="13 15" id="KW-0694">RNA-binding</keyword>
<dbReference type="Gene3D" id="2.40.50.140">
    <property type="entry name" value="Nucleic acid-binding proteins"/>
    <property type="match status" value="1"/>
</dbReference>
<feature type="region of interest" description="Disordered" evidence="16">
    <location>
        <begin position="575"/>
        <end position="798"/>
    </location>
</feature>
<dbReference type="InterPro" id="IPR048583">
    <property type="entry name" value="RNase_E_G_thioredoxin-like"/>
</dbReference>
<protein>
    <recommendedName>
        <fullName evidence="15">Ribonuclease E</fullName>
        <shortName evidence="15">RNase E</shortName>
        <ecNumber evidence="15">3.1.26.12</ecNumber>
    </recommendedName>
</protein>
<evidence type="ECO:0000256" key="9">
    <source>
        <dbReference type="ARBA" id="ARBA00022730"/>
    </source>
</evidence>
<keyword evidence="5 15" id="KW-0698">rRNA processing</keyword>
<feature type="compositionally biased region" description="Polar residues" evidence="16">
    <location>
        <begin position="649"/>
        <end position="669"/>
    </location>
</feature>
<dbReference type="RefSeq" id="WP_025373120.1">
    <property type="nucleotide sequence ID" value="NZ_CP003915.1"/>
</dbReference>
<dbReference type="InterPro" id="IPR003029">
    <property type="entry name" value="S1_domain"/>
</dbReference>
<feature type="region of interest" description="Required for zinc-mediated homotetramerization and catalytic activity" evidence="15">
    <location>
        <begin position="402"/>
        <end position="405"/>
    </location>
</feature>
<dbReference type="STRING" id="1247726.MIM_c24040"/>
<feature type="compositionally biased region" description="Low complexity" evidence="16">
    <location>
        <begin position="811"/>
        <end position="828"/>
    </location>
</feature>
<dbReference type="GO" id="GO:0005737">
    <property type="term" value="C:cytoplasm"/>
    <property type="evidence" value="ECO:0007669"/>
    <property type="project" value="UniProtKB-SubCell"/>
</dbReference>
<dbReference type="GO" id="GO:0006402">
    <property type="term" value="P:mRNA catabolic process"/>
    <property type="evidence" value="ECO:0007669"/>
    <property type="project" value="UniProtKB-UniRule"/>
</dbReference>
<dbReference type="GO" id="GO:0000287">
    <property type="term" value="F:magnesium ion binding"/>
    <property type="evidence" value="ECO:0007669"/>
    <property type="project" value="UniProtKB-UniRule"/>
</dbReference>
<evidence type="ECO:0000256" key="6">
    <source>
        <dbReference type="ARBA" id="ARBA00022694"/>
    </source>
</evidence>